<dbReference type="SUPFAM" id="SSF102114">
    <property type="entry name" value="Radical SAM enzymes"/>
    <property type="match status" value="1"/>
</dbReference>
<evidence type="ECO:0000256" key="2">
    <source>
        <dbReference type="ARBA" id="ARBA00022723"/>
    </source>
</evidence>
<dbReference type="CDD" id="cd01335">
    <property type="entry name" value="Radical_SAM"/>
    <property type="match status" value="1"/>
</dbReference>
<dbReference type="GO" id="GO:0003824">
    <property type="term" value="F:catalytic activity"/>
    <property type="evidence" value="ECO:0007669"/>
    <property type="project" value="InterPro"/>
</dbReference>
<proteinExistence type="predicted"/>
<comment type="caution">
    <text evidence="6">The sequence shown here is derived from an EMBL/GenBank/DDBJ whole genome shotgun (WGS) entry which is preliminary data.</text>
</comment>
<evidence type="ECO:0000256" key="4">
    <source>
        <dbReference type="ARBA" id="ARBA00023014"/>
    </source>
</evidence>
<accession>X0VHZ7</accession>
<keyword evidence="1" id="KW-0949">S-adenosyl-L-methionine</keyword>
<dbReference type="PANTHER" id="PTHR11228">
    <property type="entry name" value="RADICAL SAM DOMAIN PROTEIN"/>
    <property type="match status" value="1"/>
</dbReference>
<dbReference type="Gene3D" id="3.20.20.70">
    <property type="entry name" value="Aldolase class I"/>
    <property type="match status" value="1"/>
</dbReference>
<organism evidence="6">
    <name type="scientific">marine sediment metagenome</name>
    <dbReference type="NCBI Taxonomy" id="412755"/>
    <lineage>
        <taxon>unclassified sequences</taxon>
        <taxon>metagenomes</taxon>
        <taxon>ecological metagenomes</taxon>
    </lineage>
</organism>
<keyword evidence="3" id="KW-0408">Iron</keyword>
<dbReference type="PANTHER" id="PTHR11228:SF7">
    <property type="entry name" value="PQQA PEPTIDE CYCLASE"/>
    <property type="match status" value="1"/>
</dbReference>
<keyword evidence="4" id="KW-0411">Iron-sulfur</keyword>
<dbReference type="EMBL" id="BARS01023378">
    <property type="protein sequence ID" value="GAG10837.1"/>
    <property type="molecule type" value="Genomic_DNA"/>
</dbReference>
<dbReference type="InterPro" id="IPR007197">
    <property type="entry name" value="rSAM"/>
</dbReference>
<evidence type="ECO:0000256" key="1">
    <source>
        <dbReference type="ARBA" id="ARBA00022691"/>
    </source>
</evidence>
<dbReference type="InterPro" id="IPR050377">
    <property type="entry name" value="Radical_SAM_PqqE_MftC-like"/>
</dbReference>
<keyword evidence="2" id="KW-0479">Metal-binding</keyword>
<dbReference type="GO" id="GO:0046872">
    <property type="term" value="F:metal ion binding"/>
    <property type="evidence" value="ECO:0007669"/>
    <property type="project" value="UniProtKB-KW"/>
</dbReference>
<reference evidence="6" key="1">
    <citation type="journal article" date="2014" name="Front. Microbiol.">
        <title>High frequency of phylogenetically diverse reductive dehalogenase-homologous genes in deep subseafloor sedimentary metagenomes.</title>
        <authorList>
            <person name="Kawai M."/>
            <person name="Futagami T."/>
            <person name="Toyoda A."/>
            <person name="Takaki Y."/>
            <person name="Nishi S."/>
            <person name="Hori S."/>
            <person name="Arai W."/>
            <person name="Tsubouchi T."/>
            <person name="Morono Y."/>
            <person name="Uchiyama I."/>
            <person name="Ito T."/>
            <person name="Fujiyama A."/>
            <person name="Inagaki F."/>
            <person name="Takami H."/>
        </authorList>
    </citation>
    <scope>NUCLEOTIDE SEQUENCE</scope>
    <source>
        <strain evidence="6">Expedition CK06-06</strain>
    </source>
</reference>
<dbReference type="SFLD" id="SFLDG01067">
    <property type="entry name" value="SPASM/twitch_domain_containing"/>
    <property type="match status" value="1"/>
</dbReference>
<protein>
    <recommendedName>
        <fullName evidence="5">Radical SAM core domain-containing protein</fullName>
    </recommendedName>
</protein>
<gene>
    <name evidence="6" type="ORF">S01H1_37222</name>
</gene>
<evidence type="ECO:0000256" key="3">
    <source>
        <dbReference type="ARBA" id="ARBA00023004"/>
    </source>
</evidence>
<dbReference type="AlphaFoldDB" id="X0VHZ7"/>
<feature type="domain" description="Radical SAM core" evidence="5">
    <location>
        <begin position="40"/>
        <end position="197"/>
    </location>
</feature>
<dbReference type="GO" id="GO:0051536">
    <property type="term" value="F:iron-sulfur cluster binding"/>
    <property type="evidence" value="ECO:0007669"/>
    <property type="project" value="UniProtKB-KW"/>
</dbReference>
<dbReference type="PROSITE" id="PS51918">
    <property type="entry name" value="RADICAL_SAM"/>
    <property type="match status" value="1"/>
</dbReference>
<evidence type="ECO:0000313" key="6">
    <source>
        <dbReference type="EMBL" id="GAG10837.1"/>
    </source>
</evidence>
<evidence type="ECO:0000259" key="5">
    <source>
        <dbReference type="PROSITE" id="PS51918"/>
    </source>
</evidence>
<sequence length="197" mass="22880">MEIFPFIDNVIRLRSKRGILFMKQILYGIKYIINHQIFNKNTPLICGLVVTNKCNLQCRHCKIASRGVKNISFEEIISAIDSFYNEGGRTLYIQGGEPFIWHDGKYDLDDIVDYSHKIGFFTTIIYTNGTIPIKTSADTVFISIDGLQKTHDFLRGKTFNRIIKNIRESKHPSLYINYTINNYNKDEIQDFCEYTNG</sequence>
<name>X0VHZ7_9ZZZZ</name>
<dbReference type="InterPro" id="IPR058240">
    <property type="entry name" value="rSAM_sf"/>
</dbReference>
<feature type="non-terminal residue" evidence="6">
    <location>
        <position position="197"/>
    </location>
</feature>
<dbReference type="InterPro" id="IPR013785">
    <property type="entry name" value="Aldolase_TIM"/>
</dbReference>
<dbReference type="Pfam" id="PF04055">
    <property type="entry name" value="Radical_SAM"/>
    <property type="match status" value="1"/>
</dbReference>
<dbReference type="SFLD" id="SFLDS00029">
    <property type="entry name" value="Radical_SAM"/>
    <property type="match status" value="1"/>
</dbReference>